<dbReference type="InterPro" id="IPR011063">
    <property type="entry name" value="TilS/TtcA_N"/>
</dbReference>
<comment type="domain">
    <text evidence="8">The N-terminal region contains the highly conserved SGGXDS motif, predicted to be a P-loop motif involved in ATP binding.</text>
</comment>
<dbReference type="Gene3D" id="3.40.50.620">
    <property type="entry name" value="HUPs"/>
    <property type="match status" value="1"/>
</dbReference>
<dbReference type="CDD" id="cd01992">
    <property type="entry name" value="TilS_N"/>
    <property type="match status" value="1"/>
</dbReference>
<proteinExistence type="inferred from homology"/>
<dbReference type="SUPFAM" id="SSF56037">
    <property type="entry name" value="PheT/TilS domain"/>
    <property type="match status" value="1"/>
</dbReference>
<dbReference type="InterPro" id="IPR014729">
    <property type="entry name" value="Rossmann-like_a/b/a_fold"/>
</dbReference>
<evidence type="ECO:0000256" key="2">
    <source>
        <dbReference type="ARBA" id="ARBA00022490"/>
    </source>
</evidence>
<dbReference type="InterPro" id="IPR012795">
    <property type="entry name" value="tRNA_Ile_lys_synt_N"/>
</dbReference>
<evidence type="ECO:0000256" key="7">
    <source>
        <dbReference type="ARBA" id="ARBA00048539"/>
    </source>
</evidence>
<comment type="catalytic activity">
    <reaction evidence="7 8">
        <text>cytidine(34) in tRNA(Ile2) + L-lysine + ATP = lysidine(34) in tRNA(Ile2) + AMP + diphosphate + H(+)</text>
        <dbReference type="Rhea" id="RHEA:43744"/>
        <dbReference type="Rhea" id="RHEA-COMP:10625"/>
        <dbReference type="Rhea" id="RHEA-COMP:10670"/>
        <dbReference type="ChEBI" id="CHEBI:15378"/>
        <dbReference type="ChEBI" id="CHEBI:30616"/>
        <dbReference type="ChEBI" id="CHEBI:32551"/>
        <dbReference type="ChEBI" id="CHEBI:33019"/>
        <dbReference type="ChEBI" id="CHEBI:82748"/>
        <dbReference type="ChEBI" id="CHEBI:83665"/>
        <dbReference type="ChEBI" id="CHEBI:456215"/>
        <dbReference type="EC" id="6.3.4.19"/>
    </reaction>
</comment>
<dbReference type="PANTHER" id="PTHR43033">
    <property type="entry name" value="TRNA(ILE)-LYSIDINE SYNTHASE-RELATED"/>
    <property type="match status" value="1"/>
</dbReference>
<dbReference type="InterPro" id="IPR012094">
    <property type="entry name" value="tRNA_Ile_lys_synt"/>
</dbReference>
<keyword evidence="6 8" id="KW-0067">ATP-binding</keyword>
<evidence type="ECO:0000256" key="6">
    <source>
        <dbReference type="ARBA" id="ARBA00022840"/>
    </source>
</evidence>
<evidence type="ECO:0000313" key="11">
    <source>
        <dbReference type="Proteomes" id="UP001143545"/>
    </source>
</evidence>
<sequence>MFSEFKHHILKTFPDVFQKKLLLAVSGGVDSMVLLHLFKQLHVKVYVAHCNFQLRGEESDGDEKQVKEVAEFYDFPFFTVRFDTLQYANEKGLNTQLAARELRYNWFYELCEAHYLDTIVIAHHANDRLETFLINLSRGTGIEGLSGIPEVNNKVIRPLLPFSRETILTYAKEQSIKWRDDSSNASDKYLRNNIRHHIVPLLEELHPNFLNNFIKTQTFLTGTKEILETQIAEVKARLFVKEEEDVFKISIAFLQDLTPLSAYLYELFKGYGFTAWKDLENLLKGETGKKIVSDSHELSKHQNNLLLRPLSYESEVVYSFNKLPSIINEPLNLTIEMVNEMQERGESIIYVDREKLNLPLIVRKRENGDYFYPFGMRGKKKVSKFYKDEKYSVIDKDTQWLLCSGTDIIWIIGKRADQRFSVTNITTSILKIQLQS</sequence>
<evidence type="ECO:0000313" key="10">
    <source>
        <dbReference type="EMBL" id="GLB52345.1"/>
    </source>
</evidence>
<dbReference type="GO" id="GO:0006400">
    <property type="term" value="P:tRNA modification"/>
    <property type="evidence" value="ECO:0007669"/>
    <property type="project" value="UniProtKB-UniRule"/>
</dbReference>
<evidence type="ECO:0000256" key="4">
    <source>
        <dbReference type="ARBA" id="ARBA00022694"/>
    </source>
</evidence>
<dbReference type="EC" id="6.3.4.19" evidence="8"/>
<dbReference type="Pfam" id="PF11734">
    <property type="entry name" value="TilS_C"/>
    <property type="match status" value="1"/>
</dbReference>
<keyword evidence="2 8" id="KW-0963">Cytoplasm</keyword>
<organism evidence="10 11">
    <name type="scientific">Neptunitalea chrysea</name>
    <dbReference type="NCBI Taxonomy" id="1647581"/>
    <lineage>
        <taxon>Bacteria</taxon>
        <taxon>Pseudomonadati</taxon>
        <taxon>Bacteroidota</taxon>
        <taxon>Flavobacteriia</taxon>
        <taxon>Flavobacteriales</taxon>
        <taxon>Flavobacteriaceae</taxon>
        <taxon>Neptunitalea</taxon>
    </lineage>
</organism>
<evidence type="ECO:0000256" key="8">
    <source>
        <dbReference type="HAMAP-Rule" id="MF_01161"/>
    </source>
</evidence>
<accession>A0A9W6B4G3</accession>
<keyword evidence="4 8" id="KW-0819">tRNA processing</keyword>
<dbReference type="SMART" id="SM00977">
    <property type="entry name" value="TilS_C"/>
    <property type="match status" value="1"/>
</dbReference>
<protein>
    <recommendedName>
        <fullName evidence="8">tRNA(Ile)-lysidine synthase</fullName>
        <ecNumber evidence="8">6.3.4.19</ecNumber>
    </recommendedName>
    <alternativeName>
        <fullName evidence="8">tRNA(Ile)-2-lysyl-cytidine synthase</fullName>
    </alternativeName>
    <alternativeName>
        <fullName evidence="8">tRNA(Ile)-lysidine synthetase</fullName>
    </alternativeName>
</protein>
<comment type="subcellular location">
    <subcellularLocation>
        <location evidence="1 8">Cytoplasm</location>
    </subcellularLocation>
</comment>
<evidence type="ECO:0000256" key="3">
    <source>
        <dbReference type="ARBA" id="ARBA00022598"/>
    </source>
</evidence>
<feature type="binding site" evidence="8">
    <location>
        <begin position="26"/>
        <end position="31"/>
    </location>
    <ligand>
        <name>ATP</name>
        <dbReference type="ChEBI" id="CHEBI:30616"/>
    </ligand>
</feature>
<reference evidence="10" key="1">
    <citation type="submission" date="2022-07" db="EMBL/GenBank/DDBJ databases">
        <title>Taxonomy of Novel Oxalotrophic and Methylotrophic Bacteria.</title>
        <authorList>
            <person name="Sahin N."/>
            <person name="Tani A."/>
        </authorList>
    </citation>
    <scope>NUCLEOTIDE SEQUENCE</scope>
    <source>
        <strain evidence="10">AM327</strain>
    </source>
</reference>
<keyword evidence="5 8" id="KW-0547">Nucleotide-binding</keyword>
<dbReference type="Proteomes" id="UP001143545">
    <property type="component" value="Unassembled WGS sequence"/>
</dbReference>
<feature type="domain" description="Lysidine-tRNA(Ile) synthetase C-terminal" evidence="9">
    <location>
        <begin position="360"/>
        <end position="432"/>
    </location>
</feature>
<dbReference type="GO" id="GO:0005737">
    <property type="term" value="C:cytoplasm"/>
    <property type="evidence" value="ECO:0007669"/>
    <property type="project" value="UniProtKB-SubCell"/>
</dbReference>
<dbReference type="RefSeq" id="WP_281753577.1">
    <property type="nucleotide sequence ID" value="NZ_BRVP01000008.1"/>
</dbReference>
<dbReference type="NCBIfam" id="TIGR02432">
    <property type="entry name" value="lysidine_TilS_N"/>
    <property type="match status" value="1"/>
</dbReference>
<dbReference type="NCBIfam" id="TIGR02433">
    <property type="entry name" value="lysidine_TilS_C"/>
    <property type="match status" value="1"/>
</dbReference>
<name>A0A9W6B4G3_9FLAO</name>
<comment type="function">
    <text evidence="8">Ligates lysine onto the cytidine present at position 34 of the AUA codon-specific tRNA(Ile) that contains the anticodon CAU, in an ATP-dependent manner. Cytidine is converted to lysidine, thus changing the amino acid specificity of the tRNA from methionine to isoleucine.</text>
</comment>
<dbReference type="Pfam" id="PF01171">
    <property type="entry name" value="ATP_bind_3"/>
    <property type="match status" value="1"/>
</dbReference>
<comment type="similarity">
    <text evidence="8">Belongs to the tRNA(Ile)-lysidine synthase family.</text>
</comment>
<evidence type="ECO:0000256" key="5">
    <source>
        <dbReference type="ARBA" id="ARBA00022741"/>
    </source>
</evidence>
<evidence type="ECO:0000259" key="9">
    <source>
        <dbReference type="SMART" id="SM00977"/>
    </source>
</evidence>
<dbReference type="PANTHER" id="PTHR43033:SF1">
    <property type="entry name" value="TRNA(ILE)-LYSIDINE SYNTHASE-RELATED"/>
    <property type="match status" value="1"/>
</dbReference>
<dbReference type="GO" id="GO:0005524">
    <property type="term" value="F:ATP binding"/>
    <property type="evidence" value="ECO:0007669"/>
    <property type="project" value="UniProtKB-UniRule"/>
</dbReference>
<dbReference type="InterPro" id="IPR012796">
    <property type="entry name" value="Lysidine-tRNA-synth_C"/>
</dbReference>
<keyword evidence="11" id="KW-1185">Reference proteome</keyword>
<comment type="caution">
    <text evidence="10">The sequence shown here is derived from an EMBL/GenBank/DDBJ whole genome shotgun (WGS) entry which is preliminary data.</text>
</comment>
<gene>
    <name evidence="8 10" type="primary">tilS</name>
    <name evidence="10" type="ORF">NBRC110019_13850</name>
</gene>
<dbReference type="HAMAP" id="MF_01161">
    <property type="entry name" value="tRNA_Ile_lys_synt"/>
    <property type="match status" value="1"/>
</dbReference>
<dbReference type="EMBL" id="BRVP01000008">
    <property type="protein sequence ID" value="GLB52345.1"/>
    <property type="molecule type" value="Genomic_DNA"/>
</dbReference>
<dbReference type="GO" id="GO:0032267">
    <property type="term" value="F:tRNA(Ile)-lysidine synthase activity"/>
    <property type="evidence" value="ECO:0007669"/>
    <property type="project" value="UniProtKB-EC"/>
</dbReference>
<keyword evidence="3 8" id="KW-0436">Ligase</keyword>
<evidence type="ECO:0000256" key="1">
    <source>
        <dbReference type="ARBA" id="ARBA00004496"/>
    </source>
</evidence>
<dbReference type="SUPFAM" id="SSF52402">
    <property type="entry name" value="Adenine nucleotide alpha hydrolases-like"/>
    <property type="match status" value="1"/>
</dbReference>
<dbReference type="AlphaFoldDB" id="A0A9W6B4G3"/>